<feature type="coiled-coil region" evidence="1">
    <location>
        <begin position="18"/>
        <end position="93"/>
    </location>
</feature>
<keyword evidence="1" id="KW-0175">Coiled coil</keyword>
<gene>
    <name evidence="2" type="ORF">GCM10010832_26160</name>
</gene>
<reference evidence="3" key="1">
    <citation type="journal article" date="2019" name="Int. J. Syst. Evol. Microbiol.">
        <title>The Global Catalogue of Microorganisms (GCM) 10K type strain sequencing project: providing services to taxonomists for standard genome sequencing and annotation.</title>
        <authorList>
            <consortium name="The Broad Institute Genomics Platform"/>
            <consortium name="The Broad Institute Genome Sequencing Center for Infectious Disease"/>
            <person name="Wu L."/>
            <person name="Ma J."/>
        </authorList>
    </citation>
    <scope>NUCLEOTIDE SEQUENCE [LARGE SCALE GENOMIC DNA]</scope>
    <source>
        <strain evidence="3">CGMCC 1.12931</strain>
    </source>
</reference>
<protein>
    <recommendedName>
        <fullName evidence="4">Lipoprotein</fullName>
    </recommendedName>
</protein>
<sequence length="235" mass="27354">MRLRTKLLLPLFSLAIIISSCESDAERKQRLAKEEQQRIEEEQQRIEFEEKRKAEEAERAFQLEQERIEQEKREEEERIAREVRLEKERKEKAIYDKYINNSLSTGATPYSRYYGGNSTCNDYGCSQLKVRTSNSDVIVTIKKNDKVVRHGYINSGSSYTFSFPNGTYQTFFYYGKGWNPEKEMKGGEMKGGFITNESFGKDDPQSLSNNILEYELILQENGNFSTRPSNPDEAL</sequence>
<keyword evidence="3" id="KW-1185">Reference proteome</keyword>
<evidence type="ECO:0008006" key="4">
    <source>
        <dbReference type="Google" id="ProtNLM"/>
    </source>
</evidence>
<evidence type="ECO:0000313" key="3">
    <source>
        <dbReference type="Proteomes" id="UP000599179"/>
    </source>
</evidence>
<evidence type="ECO:0000256" key="1">
    <source>
        <dbReference type="SAM" id="Coils"/>
    </source>
</evidence>
<dbReference type="RefSeq" id="WP_188459607.1">
    <property type="nucleotide sequence ID" value="NZ_BMGM01000015.1"/>
</dbReference>
<accession>A0ABQ1SLD7</accession>
<dbReference type="Proteomes" id="UP000599179">
    <property type="component" value="Unassembled WGS sequence"/>
</dbReference>
<dbReference type="PROSITE" id="PS51257">
    <property type="entry name" value="PROKAR_LIPOPROTEIN"/>
    <property type="match status" value="1"/>
</dbReference>
<organism evidence="2 3">
    <name type="scientific">Psychroflexus planctonicus</name>
    <dbReference type="NCBI Taxonomy" id="1526575"/>
    <lineage>
        <taxon>Bacteria</taxon>
        <taxon>Pseudomonadati</taxon>
        <taxon>Bacteroidota</taxon>
        <taxon>Flavobacteriia</taxon>
        <taxon>Flavobacteriales</taxon>
        <taxon>Flavobacteriaceae</taxon>
        <taxon>Psychroflexus</taxon>
    </lineage>
</organism>
<evidence type="ECO:0000313" key="2">
    <source>
        <dbReference type="EMBL" id="GGE44990.1"/>
    </source>
</evidence>
<name>A0ABQ1SLD7_9FLAO</name>
<proteinExistence type="predicted"/>
<comment type="caution">
    <text evidence="2">The sequence shown here is derived from an EMBL/GenBank/DDBJ whole genome shotgun (WGS) entry which is preliminary data.</text>
</comment>
<dbReference type="EMBL" id="BMGM01000015">
    <property type="protein sequence ID" value="GGE44990.1"/>
    <property type="molecule type" value="Genomic_DNA"/>
</dbReference>